<dbReference type="PROSITE" id="PS51464">
    <property type="entry name" value="SIS"/>
    <property type="match status" value="1"/>
</dbReference>
<dbReference type="KEGG" id="mfm:MfeM64YM_0537"/>
<proteinExistence type="predicted"/>
<keyword evidence="3" id="KW-0804">Transcription</keyword>
<evidence type="ECO:0000259" key="4">
    <source>
        <dbReference type="PROSITE" id="PS51071"/>
    </source>
</evidence>
<dbReference type="InterPro" id="IPR036388">
    <property type="entry name" value="WH-like_DNA-bd_sf"/>
</dbReference>
<dbReference type="SUPFAM" id="SSF46689">
    <property type="entry name" value="Homeodomain-like"/>
    <property type="match status" value="1"/>
</dbReference>
<evidence type="ECO:0000256" key="3">
    <source>
        <dbReference type="ARBA" id="ARBA00023163"/>
    </source>
</evidence>
<dbReference type="InterPro" id="IPR047640">
    <property type="entry name" value="RpiR-like"/>
</dbReference>
<dbReference type="CDD" id="cd05013">
    <property type="entry name" value="SIS_RpiR"/>
    <property type="match status" value="1"/>
</dbReference>
<evidence type="ECO:0000259" key="5">
    <source>
        <dbReference type="PROSITE" id="PS51464"/>
    </source>
</evidence>
<evidence type="ECO:0000313" key="7">
    <source>
        <dbReference type="Proteomes" id="UP000007473"/>
    </source>
</evidence>
<evidence type="ECO:0000313" key="6">
    <source>
        <dbReference type="EMBL" id="ADV34535.1"/>
    </source>
</evidence>
<gene>
    <name evidence="6" type="ordered locus">MfeM64YM_0537</name>
</gene>
<evidence type="ECO:0000256" key="2">
    <source>
        <dbReference type="ARBA" id="ARBA00023125"/>
    </source>
</evidence>
<dbReference type="GO" id="GO:0097367">
    <property type="term" value="F:carbohydrate derivative binding"/>
    <property type="evidence" value="ECO:0007669"/>
    <property type="project" value="InterPro"/>
</dbReference>
<dbReference type="AlphaFoldDB" id="A0AB32XBS9"/>
<dbReference type="GO" id="GO:0003700">
    <property type="term" value="F:DNA-binding transcription factor activity"/>
    <property type="evidence" value="ECO:0007669"/>
    <property type="project" value="InterPro"/>
</dbReference>
<dbReference type="InterPro" id="IPR035472">
    <property type="entry name" value="RpiR-like_SIS"/>
</dbReference>
<evidence type="ECO:0000256" key="1">
    <source>
        <dbReference type="ARBA" id="ARBA00023015"/>
    </source>
</evidence>
<accession>A0AB32XBS9</accession>
<dbReference type="Proteomes" id="UP000007473">
    <property type="component" value="Chromosome"/>
</dbReference>
<feature type="domain" description="HTH rpiR-type" evidence="4">
    <location>
        <begin position="1"/>
        <end position="76"/>
    </location>
</feature>
<organism evidence="6 7">
    <name type="scientific">Mycoplasmopsis fermentans (strain M64)</name>
    <name type="common">Mycoplasma fermentans</name>
    <dbReference type="NCBI Taxonomy" id="943945"/>
    <lineage>
        <taxon>Bacteria</taxon>
        <taxon>Bacillati</taxon>
        <taxon>Mycoplasmatota</taxon>
        <taxon>Mycoplasmoidales</taxon>
        <taxon>Metamycoplasmataceae</taxon>
        <taxon>Mycoplasmopsis</taxon>
    </lineage>
</organism>
<dbReference type="GO" id="GO:0003677">
    <property type="term" value="F:DNA binding"/>
    <property type="evidence" value="ECO:0007669"/>
    <property type="project" value="UniProtKB-KW"/>
</dbReference>
<dbReference type="SUPFAM" id="SSF53697">
    <property type="entry name" value="SIS domain"/>
    <property type="match status" value="1"/>
</dbReference>
<dbReference type="Pfam" id="PF01418">
    <property type="entry name" value="HTH_6"/>
    <property type="match status" value="1"/>
</dbReference>
<dbReference type="RefSeq" id="WP_013526896.1">
    <property type="nucleotide sequence ID" value="NC_014921.1"/>
</dbReference>
<dbReference type="InterPro" id="IPR000281">
    <property type="entry name" value="HTH_RpiR"/>
</dbReference>
<dbReference type="InterPro" id="IPR046348">
    <property type="entry name" value="SIS_dom_sf"/>
</dbReference>
<dbReference type="InterPro" id="IPR009057">
    <property type="entry name" value="Homeodomain-like_sf"/>
</dbReference>
<reference evidence="6 7" key="1">
    <citation type="journal article" date="2011" name="J. Bacteriol.">
        <title>Genome sequence of the repetitive-sequence-rich Mycoplasma fermentans strain M64.</title>
        <authorList>
            <person name="Shu H.W."/>
            <person name="Liu T.T."/>
            <person name="Chang H.Y."/>
            <person name="Liu Y.M."/>
            <person name="Wu K.M."/>
            <person name="Shu H.Y."/>
            <person name="Tsai S.F."/>
            <person name="Hsiao K.J."/>
            <person name="Hu W.S."/>
            <person name="Ng W.V."/>
        </authorList>
    </citation>
    <scope>NUCLEOTIDE SEQUENCE [LARGE SCALE GENOMIC DNA]</scope>
    <source>
        <strain evidence="6 7">M64</strain>
    </source>
</reference>
<dbReference type="PROSITE" id="PS51071">
    <property type="entry name" value="HTH_RPIR"/>
    <property type="match status" value="1"/>
</dbReference>
<name>A0AB32XBS9_MYCFM</name>
<dbReference type="InterPro" id="IPR001347">
    <property type="entry name" value="SIS_dom"/>
</dbReference>
<dbReference type="PANTHER" id="PTHR30514">
    <property type="entry name" value="GLUCOKINASE"/>
    <property type="match status" value="1"/>
</dbReference>
<dbReference type="Gene3D" id="3.40.50.10490">
    <property type="entry name" value="Glucose-6-phosphate isomerase like protein, domain 1"/>
    <property type="match status" value="1"/>
</dbReference>
<dbReference type="EMBL" id="CP002458">
    <property type="protein sequence ID" value="ADV34535.1"/>
    <property type="molecule type" value="Genomic_DNA"/>
</dbReference>
<protein>
    <submittedName>
        <fullName evidence="6">Transcriptional regulator</fullName>
    </submittedName>
</protein>
<feature type="domain" description="SIS" evidence="5">
    <location>
        <begin position="114"/>
        <end position="242"/>
    </location>
</feature>
<sequence length="276" mass="32386">MKLNLFASEYKSLTNAEQKIIDYINENPNEFAENSIEKNAVETFASTAVLSRIYKKLGFSSYKDMQFYVKYNYLSNLKIPKELLDNSIYKIAKTYMEAINLTSKYLDIKEIDYICEEINKSKLVYCFGIGSSSISAKELSLNIEKFDYYSVFHNDFHNFLISLYSHELKENKPPVILFSKSGKTNEILFLCETLLEHKFPFLLITANRSLKNKYPHVLLHETIEQKERYHALSSKIVQQYIADIIADHLISNSPNKLNRKNWLKMINEWNNLKKHD</sequence>
<dbReference type="GO" id="GO:1901135">
    <property type="term" value="P:carbohydrate derivative metabolic process"/>
    <property type="evidence" value="ECO:0007669"/>
    <property type="project" value="InterPro"/>
</dbReference>
<dbReference type="Gene3D" id="1.10.10.10">
    <property type="entry name" value="Winged helix-like DNA-binding domain superfamily/Winged helix DNA-binding domain"/>
    <property type="match status" value="1"/>
</dbReference>
<keyword evidence="1" id="KW-0805">Transcription regulation</keyword>
<keyword evidence="2" id="KW-0238">DNA-binding</keyword>
<dbReference type="PANTHER" id="PTHR30514:SF21">
    <property type="entry name" value="RPIR-FAMILY TRANSCRIPTIONAL REGULATOR"/>
    <property type="match status" value="1"/>
</dbReference>